<dbReference type="AlphaFoldDB" id="A0A915I7D7"/>
<organism evidence="1 2">
    <name type="scientific">Romanomermis culicivorax</name>
    <name type="common">Nematode worm</name>
    <dbReference type="NCBI Taxonomy" id="13658"/>
    <lineage>
        <taxon>Eukaryota</taxon>
        <taxon>Metazoa</taxon>
        <taxon>Ecdysozoa</taxon>
        <taxon>Nematoda</taxon>
        <taxon>Enoplea</taxon>
        <taxon>Dorylaimia</taxon>
        <taxon>Mermithida</taxon>
        <taxon>Mermithoidea</taxon>
        <taxon>Mermithidae</taxon>
        <taxon>Romanomermis</taxon>
    </lineage>
</organism>
<reference evidence="2" key="1">
    <citation type="submission" date="2022-11" db="UniProtKB">
        <authorList>
            <consortium name="WormBaseParasite"/>
        </authorList>
    </citation>
    <scope>IDENTIFICATION</scope>
</reference>
<sequence>MDENGYIANNWLSNWRQLVAVVCSDRPVLTWNVNGWGVLSTLPFSAGQNSVCSLSVGVTILRLGETSSMAEIDDDTQGNGGKLLSVERLSSAALTDC</sequence>
<dbReference type="Proteomes" id="UP000887565">
    <property type="component" value="Unplaced"/>
</dbReference>
<proteinExistence type="predicted"/>
<protein>
    <submittedName>
        <fullName evidence="2">Uncharacterized protein</fullName>
    </submittedName>
</protein>
<accession>A0A915I7D7</accession>
<dbReference type="WBParaSite" id="nRc.2.0.1.t10065-RA">
    <property type="protein sequence ID" value="nRc.2.0.1.t10065-RA"/>
    <property type="gene ID" value="nRc.2.0.1.g10065"/>
</dbReference>
<evidence type="ECO:0000313" key="2">
    <source>
        <dbReference type="WBParaSite" id="nRc.2.0.1.t10065-RA"/>
    </source>
</evidence>
<evidence type="ECO:0000313" key="1">
    <source>
        <dbReference type="Proteomes" id="UP000887565"/>
    </source>
</evidence>
<keyword evidence="1" id="KW-1185">Reference proteome</keyword>
<name>A0A915I7D7_ROMCU</name>